<dbReference type="PROSITE" id="PS00675">
    <property type="entry name" value="SIGMA54_INTERACT_1"/>
    <property type="match status" value="1"/>
</dbReference>
<accession>A0ABW2A3F4</accession>
<evidence type="ECO:0000259" key="6">
    <source>
        <dbReference type="PROSITE" id="PS50045"/>
    </source>
</evidence>
<evidence type="ECO:0000256" key="5">
    <source>
        <dbReference type="ARBA" id="ARBA00023163"/>
    </source>
</evidence>
<comment type="caution">
    <text evidence="7">The sequence shown here is derived from an EMBL/GenBank/DDBJ whole genome shotgun (WGS) entry which is preliminary data.</text>
</comment>
<dbReference type="InterPro" id="IPR027417">
    <property type="entry name" value="P-loop_NTPase"/>
</dbReference>
<dbReference type="SUPFAM" id="SSF52540">
    <property type="entry name" value="P-loop containing nucleoside triphosphate hydrolases"/>
    <property type="match status" value="1"/>
</dbReference>
<dbReference type="InterPro" id="IPR002078">
    <property type="entry name" value="Sigma_54_int"/>
</dbReference>
<dbReference type="InterPro" id="IPR058031">
    <property type="entry name" value="AAA_lid_NorR"/>
</dbReference>
<keyword evidence="5" id="KW-0804">Transcription</keyword>
<gene>
    <name evidence="7" type="ORF">ACFQDL_19485</name>
</gene>
<dbReference type="EMBL" id="JBHSWE010000001">
    <property type="protein sequence ID" value="MFC6672001.1"/>
    <property type="molecule type" value="Genomic_DNA"/>
</dbReference>
<name>A0ABW2A3F4_9GAMM</name>
<dbReference type="Proteomes" id="UP001596422">
    <property type="component" value="Unassembled WGS sequence"/>
</dbReference>
<dbReference type="InterPro" id="IPR002197">
    <property type="entry name" value="HTH_Fis"/>
</dbReference>
<protein>
    <submittedName>
        <fullName evidence="7">Sigma-54 interaction domain-containing protein</fullName>
    </submittedName>
</protein>
<dbReference type="Gene3D" id="1.10.10.60">
    <property type="entry name" value="Homeodomain-like"/>
    <property type="match status" value="1"/>
</dbReference>
<keyword evidence="4" id="KW-0238">DNA-binding</keyword>
<keyword evidence="8" id="KW-1185">Reference proteome</keyword>
<keyword evidence="1" id="KW-0547">Nucleotide-binding</keyword>
<dbReference type="CDD" id="cd00009">
    <property type="entry name" value="AAA"/>
    <property type="match status" value="1"/>
</dbReference>
<dbReference type="Pfam" id="PF00158">
    <property type="entry name" value="Sigma54_activat"/>
    <property type="match status" value="1"/>
</dbReference>
<dbReference type="InterPro" id="IPR025943">
    <property type="entry name" value="Sigma_54_int_dom_ATP-bd_2"/>
</dbReference>
<evidence type="ECO:0000313" key="8">
    <source>
        <dbReference type="Proteomes" id="UP001596422"/>
    </source>
</evidence>
<dbReference type="InterPro" id="IPR009057">
    <property type="entry name" value="Homeodomain-like_sf"/>
</dbReference>
<dbReference type="InterPro" id="IPR003593">
    <property type="entry name" value="AAA+_ATPase"/>
</dbReference>
<dbReference type="Pfam" id="PF02954">
    <property type="entry name" value="HTH_8"/>
    <property type="match status" value="1"/>
</dbReference>
<dbReference type="Gene3D" id="3.40.50.300">
    <property type="entry name" value="P-loop containing nucleotide triphosphate hydrolases"/>
    <property type="match status" value="1"/>
</dbReference>
<evidence type="ECO:0000313" key="7">
    <source>
        <dbReference type="EMBL" id="MFC6672001.1"/>
    </source>
</evidence>
<feature type="domain" description="Sigma-54 factor interaction" evidence="6">
    <location>
        <begin position="7"/>
        <end position="237"/>
    </location>
</feature>
<evidence type="ECO:0000256" key="1">
    <source>
        <dbReference type="ARBA" id="ARBA00022741"/>
    </source>
</evidence>
<evidence type="ECO:0000256" key="3">
    <source>
        <dbReference type="ARBA" id="ARBA00023015"/>
    </source>
</evidence>
<dbReference type="RefSeq" id="WP_379910470.1">
    <property type="nucleotide sequence ID" value="NZ_JBHSWE010000001.1"/>
</dbReference>
<dbReference type="PANTHER" id="PTHR32071">
    <property type="entry name" value="TRANSCRIPTIONAL REGULATORY PROTEIN"/>
    <property type="match status" value="1"/>
</dbReference>
<dbReference type="Gene3D" id="1.10.8.60">
    <property type="match status" value="1"/>
</dbReference>
<dbReference type="PRINTS" id="PR01590">
    <property type="entry name" value="HTHFIS"/>
</dbReference>
<evidence type="ECO:0000256" key="2">
    <source>
        <dbReference type="ARBA" id="ARBA00022840"/>
    </source>
</evidence>
<dbReference type="InterPro" id="IPR025944">
    <property type="entry name" value="Sigma_54_int_dom_CS"/>
</dbReference>
<dbReference type="PROSITE" id="PS50045">
    <property type="entry name" value="SIGMA54_INTERACT_4"/>
    <property type="match status" value="1"/>
</dbReference>
<keyword evidence="3" id="KW-0805">Transcription regulation</keyword>
<sequence length="337" mass="38141">MAYRGELIGEHPSIEQTRALISKIARSPASSVLIYGETGTGKGVVARMLHQQSSRSAQEFVDINCAAIPSDLLESELFGHEKGAFTGAVTRKNGLVETADGGTLFMDEIRDLDLVRQAKLLSFLDTQEYRRVGSVTPIHVDVRFIAATNRILYREVLDGRFRDDLYFRLQVVSLNIPPLRERGDDCLVLTEYFLRKFNTRYDRSISGWEPAVADIFRAYHWPGNVRELENLLERIFILEEDNKILVRHIPDRILREVDRPQARKAVATGQVQGFDYDGLSFHDATEQLHRTMIESALARNRHNITDTAAALGLSRHSLRHHMLKLGLQSTSDAEDSA</sequence>
<proteinExistence type="predicted"/>
<reference evidence="8" key="1">
    <citation type="journal article" date="2019" name="Int. J. Syst. Evol. Microbiol.">
        <title>The Global Catalogue of Microorganisms (GCM) 10K type strain sequencing project: providing services to taxonomists for standard genome sequencing and annotation.</title>
        <authorList>
            <consortium name="The Broad Institute Genomics Platform"/>
            <consortium name="The Broad Institute Genome Sequencing Center for Infectious Disease"/>
            <person name="Wu L."/>
            <person name="Ma J."/>
        </authorList>
    </citation>
    <scope>NUCLEOTIDE SEQUENCE [LARGE SCALE GENOMIC DNA]</scope>
    <source>
        <strain evidence="8">NBRC 111756</strain>
    </source>
</reference>
<organism evidence="7 8">
    <name type="scientific">Marinobacterium aestuariivivens</name>
    <dbReference type="NCBI Taxonomy" id="1698799"/>
    <lineage>
        <taxon>Bacteria</taxon>
        <taxon>Pseudomonadati</taxon>
        <taxon>Pseudomonadota</taxon>
        <taxon>Gammaproteobacteria</taxon>
        <taxon>Oceanospirillales</taxon>
        <taxon>Oceanospirillaceae</taxon>
        <taxon>Marinobacterium</taxon>
    </lineage>
</organism>
<keyword evidence="2" id="KW-0067">ATP-binding</keyword>
<evidence type="ECO:0000256" key="4">
    <source>
        <dbReference type="ARBA" id="ARBA00023125"/>
    </source>
</evidence>
<dbReference type="PROSITE" id="PS00676">
    <property type="entry name" value="SIGMA54_INTERACT_2"/>
    <property type="match status" value="1"/>
</dbReference>
<dbReference type="SMART" id="SM00382">
    <property type="entry name" value="AAA"/>
    <property type="match status" value="1"/>
</dbReference>
<dbReference type="SUPFAM" id="SSF46689">
    <property type="entry name" value="Homeodomain-like"/>
    <property type="match status" value="1"/>
</dbReference>
<dbReference type="InterPro" id="IPR025662">
    <property type="entry name" value="Sigma_54_int_dom_ATP-bd_1"/>
</dbReference>
<dbReference type="PROSITE" id="PS00688">
    <property type="entry name" value="SIGMA54_INTERACT_3"/>
    <property type="match status" value="1"/>
</dbReference>
<dbReference type="Pfam" id="PF25601">
    <property type="entry name" value="AAA_lid_14"/>
    <property type="match status" value="1"/>
</dbReference>